<dbReference type="EMBL" id="BGPR01000282">
    <property type="protein sequence ID" value="GBM10252.1"/>
    <property type="molecule type" value="Genomic_DNA"/>
</dbReference>
<proteinExistence type="predicted"/>
<dbReference type="Proteomes" id="UP000499080">
    <property type="component" value="Unassembled WGS sequence"/>
</dbReference>
<reference evidence="1 2" key="1">
    <citation type="journal article" date="2019" name="Sci. Rep.">
        <title>Orb-weaving spider Araneus ventricosus genome elucidates the spidroin gene catalogue.</title>
        <authorList>
            <person name="Kono N."/>
            <person name="Nakamura H."/>
            <person name="Ohtoshi R."/>
            <person name="Moran D.A.P."/>
            <person name="Shinohara A."/>
            <person name="Yoshida Y."/>
            <person name="Fujiwara M."/>
            <person name="Mori M."/>
            <person name="Tomita M."/>
            <person name="Arakawa K."/>
        </authorList>
    </citation>
    <scope>NUCLEOTIDE SEQUENCE [LARGE SCALE GENOMIC DNA]</scope>
</reference>
<keyword evidence="2" id="KW-1185">Reference proteome</keyword>
<accession>A0A4Y2D0G7</accession>
<sequence length="118" mass="12389">MSERPEAPLWPRNSDAVKAKCVVYRIGLVTVLNDGACAHVLGVERAHLSREIGPDSGVVVNDGACAHVLGVERAQLSHEIGSDSGVVVNDGACAHVLGVERAQLSHEIESDSVLTQVS</sequence>
<organism evidence="1 2">
    <name type="scientific">Araneus ventricosus</name>
    <name type="common">Orbweaver spider</name>
    <name type="synonym">Epeira ventricosa</name>
    <dbReference type="NCBI Taxonomy" id="182803"/>
    <lineage>
        <taxon>Eukaryota</taxon>
        <taxon>Metazoa</taxon>
        <taxon>Ecdysozoa</taxon>
        <taxon>Arthropoda</taxon>
        <taxon>Chelicerata</taxon>
        <taxon>Arachnida</taxon>
        <taxon>Araneae</taxon>
        <taxon>Araneomorphae</taxon>
        <taxon>Entelegynae</taxon>
        <taxon>Araneoidea</taxon>
        <taxon>Araneidae</taxon>
        <taxon>Araneus</taxon>
    </lineage>
</organism>
<evidence type="ECO:0000313" key="1">
    <source>
        <dbReference type="EMBL" id="GBM10252.1"/>
    </source>
</evidence>
<comment type="caution">
    <text evidence="1">The sequence shown here is derived from an EMBL/GenBank/DDBJ whole genome shotgun (WGS) entry which is preliminary data.</text>
</comment>
<dbReference type="AlphaFoldDB" id="A0A4Y2D0G7"/>
<evidence type="ECO:0000313" key="2">
    <source>
        <dbReference type="Proteomes" id="UP000499080"/>
    </source>
</evidence>
<name>A0A4Y2D0G7_ARAVE</name>
<gene>
    <name evidence="1" type="ORF">AVEN_177514_1</name>
</gene>
<protein>
    <submittedName>
        <fullName evidence="1">Uncharacterized protein</fullName>
    </submittedName>
</protein>